<dbReference type="VEuPathDB" id="CryptoDB:Vbra_17497"/>
<evidence type="ECO:0000259" key="2">
    <source>
        <dbReference type="Pfam" id="PF00076"/>
    </source>
</evidence>
<proteinExistence type="predicted"/>
<dbReference type="InterPro" id="IPR035979">
    <property type="entry name" value="RBD_domain_sf"/>
</dbReference>
<dbReference type="Gene3D" id="3.30.70.330">
    <property type="match status" value="1"/>
</dbReference>
<dbReference type="SUPFAM" id="SSF54928">
    <property type="entry name" value="RNA-binding domain, RBD"/>
    <property type="match status" value="1"/>
</dbReference>
<feature type="region of interest" description="Disordered" evidence="1">
    <location>
        <begin position="229"/>
        <end position="253"/>
    </location>
</feature>
<dbReference type="InterPro" id="IPR000504">
    <property type="entry name" value="RRM_dom"/>
</dbReference>
<evidence type="ECO:0000256" key="1">
    <source>
        <dbReference type="SAM" id="MobiDB-lite"/>
    </source>
</evidence>
<protein>
    <recommendedName>
        <fullName evidence="2">RRM domain-containing protein</fullName>
    </recommendedName>
</protein>
<dbReference type="STRING" id="1169540.A0A0G4GDP7"/>
<evidence type="ECO:0000313" key="4">
    <source>
        <dbReference type="Proteomes" id="UP000041254"/>
    </source>
</evidence>
<reference evidence="3 4" key="1">
    <citation type="submission" date="2014-11" db="EMBL/GenBank/DDBJ databases">
        <authorList>
            <person name="Zhu J."/>
            <person name="Qi W."/>
            <person name="Song R."/>
        </authorList>
    </citation>
    <scope>NUCLEOTIDE SEQUENCE [LARGE SCALE GENOMIC DNA]</scope>
</reference>
<sequence length="253" mass="28833">MKLYTAAFSFSAAISALLDLIPLAASYVITPPSLRASSFAGRTLSTPSVDADVPPSLPPSLPLPSGVRSLDMRWSPRRNTKTWKRLSGASRLKELTTERRLMGDKARKIGERPIIKDPAMISIRNVCPTMSELDVEYYFEYHYGATSVYCKLEKDKKTKQHKGRGYLHFMHPLYATSAMLTFNGTMLGNQNIALGEYFYPDWREREAENERRRKERYEARVAAREAAIREIEEEDRQAEEEAEEAEEKEMVAA</sequence>
<gene>
    <name evidence="3" type="ORF">Vbra_17497</name>
</gene>
<dbReference type="GO" id="GO:0003723">
    <property type="term" value="F:RNA binding"/>
    <property type="evidence" value="ECO:0007669"/>
    <property type="project" value="InterPro"/>
</dbReference>
<accession>A0A0G4GDP7</accession>
<feature type="domain" description="RRM" evidence="2">
    <location>
        <begin position="122"/>
        <end position="192"/>
    </location>
</feature>
<dbReference type="PhylomeDB" id="A0A0G4GDP7"/>
<dbReference type="InParanoid" id="A0A0G4GDP7"/>
<dbReference type="OrthoDB" id="4207594at2759"/>
<evidence type="ECO:0000313" key="3">
    <source>
        <dbReference type="EMBL" id="CEM27517.1"/>
    </source>
</evidence>
<dbReference type="Proteomes" id="UP000041254">
    <property type="component" value="Unassembled WGS sequence"/>
</dbReference>
<feature type="compositionally biased region" description="Acidic residues" evidence="1">
    <location>
        <begin position="231"/>
        <end position="247"/>
    </location>
</feature>
<dbReference type="CDD" id="cd00590">
    <property type="entry name" value="RRM_SF"/>
    <property type="match status" value="1"/>
</dbReference>
<keyword evidence="4" id="KW-1185">Reference proteome</keyword>
<dbReference type="FunCoup" id="A0A0G4GDP7">
    <property type="interactions" value="25"/>
</dbReference>
<dbReference type="AlphaFoldDB" id="A0A0G4GDP7"/>
<organism evidence="3 4">
    <name type="scientific">Vitrella brassicaformis (strain CCMP3155)</name>
    <dbReference type="NCBI Taxonomy" id="1169540"/>
    <lineage>
        <taxon>Eukaryota</taxon>
        <taxon>Sar</taxon>
        <taxon>Alveolata</taxon>
        <taxon>Colpodellida</taxon>
        <taxon>Vitrellaceae</taxon>
        <taxon>Vitrella</taxon>
    </lineage>
</organism>
<dbReference type="Pfam" id="PF00076">
    <property type="entry name" value="RRM_1"/>
    <property type="match status" value="1"/>
</dbReference>
<dbReference type="EMBL" id="CDMY01000635">
    <property type="protein sequence ID" value="CEM27517.1"/>
    <property type="molecule type" value="Genomic_DNA"/>
</dbReference>
<name>A0A0G4GDP7_VITBC</name>
<dbReference type="InterPro" id="IPR012677">
    <property type="entry name" value="Nucleotide-bd_a/b_plait_sf"/>
</dbReference>